<protein>
    <submittedName>
        <fullName evidence="2">Polysaccharide pyruvyl transferase CsaB</fullName>
    </submittedName>
</protein>
<dbReference type="Gene3D" id="3.40.50.2000">
    <property type="entry name" value="Glycogen Phosphorylase B"/>
    <property type="match status" value="1"/>
</dbReference>
<dbReference type="EMBL" id="FRAR01000023">
    <property type="protein sequence ID" value="SHK77709.1"/>
    <property type="molecule type" value="Genomic_DNA"/>
</dbReference>
<proteinExistence type="predicted"/>
<dbReference type="SUPFAM" id="SSF53756">
    <property type="entry name" value="UDP-Glycosyltransferase/glycogen phosphorylase"/>
    <property type="match status" value="1"/>
</dbReference>
<dbReference type="OrthoDB" id="3199616at2"/>
<sequence length="378" mass="42320">MAKVCISGYYGFDNLGDEAVLFSILKTLRDLRIGLRIEVLSQQPQLTEDIYRVTAANRWKLKEIYRALRDSDMLISGGGSLLQDVTGTKSLLYYLGVIWLAQLLGKPVFFYAQGIGPVNTPLGRFLMRLVVNRVSYITVRDESSLLDLEEMKITKPPIQVVADPVLGLEQKFVDEALGRKILEEAGLDLSIERKLMGISVREWQGLTEYKEVMAEVCDKLARIGYQVVFLPMHYPDDLKASEEVVALMEQPAVVLTGKYSVVEMASLIANMDLLLGMRLHALILAAVMHVPPVALSYDPKIDRFMALLGKQAATQVEAPVYEELWCAVEEIICEPWVAREELIQDIEPLRQKARSTAAIALELLDQCLCRKGSPAGYL</sequence>
<gene>
    <name evidence="2" type="ORF">SAMN02745123_03105</name>
</gene>
<name>A0A1M6V8C2_9FIRM</name>
<accession>A0A1M6V8C2</accession>
<evidence type="ECO:0000313" key="3">
    <source>
        <dbReference type="Proteomes" id="UP000183997"/>
    </source>
</evidence>
<organism evidence="2 3">
    <name type="scientific">Desulforamulus aeronauticus DSM 10349</name>
    <dbReference type="NCBI Taxonomy" id="1121421"/>
    <lineage>
        <taxon>Bacteria</taxon>
        <taxon>Bacillati</taxon>
        <taxon>Bacillota</taxon>
        <taxon>Clostridia</taxon>
        <taxon>Eubacteriales</taxon>
        <taxon>Peptococcaceae</taxon>
        <taxon>Desulforamulus</taxon>
    </lineage>
</organism>
<feature type="domain" description="Polysaccharide pyruvyl transferase" evidence="1">
    <location>
        <begin position="14"/>
        <end position="299"/>
    </location>
</feature>
<dbReference type="GO" id="GO:0016740">
    <property type="term" value="F:transferase activity"/>
    <property type="evidence" value="ECO:0007669"/>
    <property type="project" value="UniProtKB-KW"/>
</dbReference>
<dbReference type="RefSeq" id="WP_072916147.1">
    <property type="nucleotide sequence ID" value="NZ_FRAR01000023.1"/>
</dbReference>
<keyword evidence="3" id="KW-1185">Reference proteome</keyword>
<dbReference type="STRING" id="1121421.SAMN02745123_03105"/>
<evidence type="ECO:0000313" key="2">
    <source>
        <dbReference type="EMBL" id="SHK77709.1"/>
    </source>
</evidence>
<keyword evidence="2" id="KW-0808">Transferase</keyword>
<dbReference type="NCBIfam" id="TIGR03609">
    <property type="entry name" value="S_layer_CsaB"/>
    <property type="match status" value="1"/>
</dbReference>
<dbReference type="Proteomes" id="UP000183997">
    <property type="component" value="Unassembled WGS sequence"/>
</dbReference>
<evidence type="ECO:0000259" key="1">
    <source>
        <dbReference type="Pfam" id="PF04230"/>
    </source>
</evidence>
<reference evidence="3" key="1">
    <citation type="submission" date="2016-11" db="EMBL/GenBank/DDBJ databases">
        <authorList>
            <person name="Varghese N."/>
            <person name="Submissions S."/>
        </authorList>
    </citation>
    <scope>NUCLEOTIDE SEQUENCE [LARGE SCALE GENOMIC DNA]</scope>
    <source>
        <strain evidence="3">DSM 10349</strain>
    </source>
</reference>
<dbReference type="InterPro" id="IPR019896">
    <property type="entry name" value="Polysacch_pyruvyl_Trfase_CsaB"/>
</dbReference>
<dbReference type="PANTHER" id="PTHR36836">
    <property type="entry name" value="COLANIC ACID BIOSYNTHESIS PROTEIN WCAK"/>
    <property type="match status" value="1"/>
</dbReference>
<dbReference type="PANTHER" id="PTHR36836:SF1">
    <property type="entry name" value="COLANIC ACID BIOSYNTHESIS PROTEIN WCAK"/>
    <property type="match status" value="1"/>
</dbReference>
<dbReference type="InterPro" id="IPR007345">
    <property type="entry name" value="Polysacch_pyruvyl_Trfase"/>
</dbReference>
<dbReference type="AlphaFoldDB" id="A0A1M6V8C2"/>
<dbReference type="Pfam" id="PF04230">
    <property type="entry name" value="PS_pyruv_trans"/>
    <property type="match status" value="1"/>
</dbReference>